<organism evidence="2 3">
    <name type="scientific">Staphylococcus aureus</name>
    <dbReference type="NCBI Taxonomy" id="1280"/>
    <lineage>
        <taxon>Bacteria</taxon>
        <taxon>Bacillati</taxon>
        <taxon>Bacillota</taxon>
        <taxon>Bacilli</taxon>
        <taxon>Bacillales</taxon>
        <taxon>Staphylococcaceae</taxon>
        <taxon>Staphylococcus</taxon>
    </lineage>
</organism>
<gene>
    <name evidence="2" type="ORF">BN1321_260266</name>
</gene>
<dbReference type="Proteomes" id="UP000039437">
    <property type="component" value="Unassembled WGS sequence"/>
</dbReference>
<feature type="transmembrane region" description="Helical" evidence="1">
    <location>
        <begin position="78"/>
        <end position="96"/>
    </location>
</feature>
<proteinExistence type="predicted"/>
<reference evidence="2 3" key="1">
    <citation type="submission" date="2015-04" db="EMBL/GenBank/DDBJ databases">
        <authorList>
            <person name="Syromyatnikov M.Y."/>
            <person name="Popov V.N."/>
        </authorList>
    </citation>
    <scope>NUCLEOTIDE SEQUENCE [LARGE SCALE GENOMIC DNA]</scope>
    <source>
        <strain evidence="2 3">AH1</strain>
    </source>
</reference>
<keyword evidence="1" id="KW-0472">Membrane</keyword>
<dbReference type="EMBL" id="CVOQ01000019">
    <property type="protein sequence ID" value="CRI12114.1"/>
    <property type="molecule type" value="Genomic_DNA"/>
</dbReference>
<evidence type="ECO:0000256" key="1">
    <source>
        <dbReference type="SAM" id="Phobius"/>
    </source>
</evidence>
<protein>
    <submittedName>
        <fullName evidence="2">Uncharacterized protein</fullName>
    </submittedName>
</protein>
<evidence type="ECO:0000313" key="3">
    <source>
        <dbReference type="Proteomes" id="UP000039437"/>
    </source>
</evidence>
<keyword evidence="1" id="KW-1133">Transmembrane helix</keyword>
<accession>A0A0U1MMQ7</accession>
<name>A0A0U1MMQ7_STAAU</name>
<dbReference type="AlphaFoldDB" id="A0A0U1MMQ7"/>
<evidence type="ECO:0000313" key="2">
    <source>
        <dbReference type="EMBL" id="CRI12114.1"/>
    </source>
</evidence>
<keyword evidence="1" id="KW-0812">Transmembrane</keyword>
<sequence length="106" mass="12727">MVTNIHTNMLMAMFHSNIYLINLKTKFIMNQKRHLKVNNNSKKYITTYLNKDRKNKIKSITFDILAIIKSKLTSTRGIFYYACELVSFSFMVWLHMPYVENYDFQN</sequence>